<dbReference type="SUPFAM" id="SSF81296">
    <property type="entry name" value="E set domains"/>
    <property type="match status" value="1"/>
</dbReference>
<dbReference type="OrthoDB" id="5422351at2759"/>
<dbReference type="PANTHER" id="PTHR40625:SF1">
    <property type="entry name" value="AMP-ACTIVATED PROTEIN KINASE GLYCOGEN-BINDING DOMAIN-CONTAINING PROTEIN"/>
    <property type="match status" value="1"/>
</dbReference>
<sequence length="107" mass="12079">PSAFSVELLGSWDNFHRSYPLQRDSRRGRGQWTGCHKYEDIIYDGDDSGVAEKRSGGLKMNGTYWYYYVVDGEVECHDPTKPATTACPLLPGQMVNVMEMPFEAPTP</sequence>
<protein>
    <submittedName>
        <fullName evidence="1">Uncharacterized protein</fullName>
    </submittedName>
</protein>
<accession>A0A6G1GZZ8</accession>
<feature type="non-terminal residue" evidence="1">
    <location>
        <position position="107"/>
    </location>
</feature>
<name>A0A6G1GZZ8_9PEZI</name>
<dbReference type="InterPro" id="IPR014756">
    <property type="entry name" value="Ig_E-set"/>
</dbReference>
<reference evidence="1" key="1">
    <citation type="journal article" date="2020" name="Stud. Mycol.">
        <title>101 Dothideomycetes genomes: a test case for predicting lifestyles and emergence of pathogens.</title>
        <authorList>
            <person name="Haridas S."/>
            <person name="Albert R."/>
            <person name="Binder M."/>
            <person name="Bloem J."/>
            <person name="Labutti K."/>
            <person name="Salamov A."/>
            <person name="Andreopoulos B."/>
            <person name="Baker S."/>
            <person name="Barry K."/>
            <person name="Bills G."/>
            <person name="Bluhm B."/>
            <person name="Cannon C."/>
            <person name="Castanera R."/>
            <person name="Culley D."/>
            <person name="Daum C."/>
            <person name="Ezra D."/>
            <person name="Gonzalez J."/>
            <person name="Henrissat B."/>
            <person name="Kuo A."/>
            <person name="Liang C."/>
            <person name="Lipzen A."/>
            <person name="Lutzoni F."/>
            <person name="Magnuson J."/>
            <person name="Mondo S."/>
            <person name="Nolan M."/>
            <person name="Ohm R."/>
            <person name="Pangilinan J."/>
            <person name="Park H.-J."/>
            <person name="Ramirez L."/>
            <person name="Alfaro M."/>
            <person name="Sun H."/>
            <person name="Tritt A."/>
            <person name="Yoshinaga Y."/>
            <person name="Zwiers L.-H."/>
            <person name="Turgeon B."/>
            <person name="Goodwin S."/>
            <person name="Spatafora J."/>
            <person name="Crous P."/>
            <person name="Grigoriev I."/>
        </authorList>
    </citation>
    <scope>NUCLEOTIDE SEQUENCE</scope>
    <source>
        <strain evidence="1">CBS 113979</strain>
    </source>
</reference>
<organism evidence="1 2">
    <name type="scientific">Aulographum hederae CBS 113979</name>
    <dbReference type="NCBI Taxonomy" id="1176131"/>
    <lineage>
        <taxon>Eukaryota</taxon>
        <taxon>Fungi</taxon>
        <taxon>Dikarya</taxon>
        <taxon>Ascomycota</taxon>
        <taxon>Pezizomycotina</taxon>
        <taxon>Dothideomycetes</taxon>
        <taxon>Pleosporomycetidae</taxon>
        <taxon>Aulographales</taxon>
        <taxon>Aulographaceae</taxon>
    </lineage>
</organism>
<dbReference type="AlphaFoldDB" id="A0A6G1GZZ8"/>
<dbReference type="Proteomes" id="UP000800041">
    <property type="component" value="Unassembled WGS sequence"/>
</dbReference>
<proteinExistence type="predicted"/>
<dbReference type="Gene3D" id="2.60.40.10">
    <property type="entry name" value="Immunoglobulins"/>
    <property type="match status" value="1"/>
</dbReference>
<dbReference type="InterPro" id="IPR013783">
    <property type="entry name" value="Ig-like_fold"/>
</dbReference>
<evidence type="ECO:0000313" key="1">
    <source>
        <dbReference type="EMBL" id="KAF1986367.1"/>
    </source>
</evidence>
<feature type="non-terminal residue" evidence="1">
    <location>
        <position position="1"/>
    </location>
</feature>
<gene>
    <name evidence="1" type="ORF">K402DRAFT_319455</name>
</gene>
<dbReference type="EMBL" id="ML977157">
    <property type="protein sequence ID" value="KAF1986367.1"/>
    <property type="molecule type" value="Genomic_DNA"/>
</dbReference>
<dbReference type="PANTHER" id="PTHR40625">
    <property type="entry name" value="GTP-BINDING PROTEIN ESDC-RELATED"/>
    <property type="match status" value="1"/>
</dbReference>
<evidence type="ECO:0000313" key="2">
    <source>
        <dbReference type="Proteomes" id="UP000800041"/>
    </source>
</evidence>
<keyword evidence="2" id="KW-1185">Reference proteome</keyword>